<sequence>MRVRATQTKHAMERKIDCDRCSPVLMYLCTCAARLSRMERAPLLPPASALSGKLSPIVGDRVLRAREKAAPRFVTEDKRVSRRRTRERDKRDACRKGLGGGGADEACSVRGGGAWAALSQSSAKLDTRDRVLGAPRTRLTPTPPLRTRLAPRSLSVSTPFHEPAYPHPGGYPDTAAPLGVPRARIPRERRRLRMEHRPPVVQDPRCASPPRPLAVHSDTPDHQAILSTPPSCCVRLSRYVMSSMLYILSCM</sequence>
<feature type="region of interest" description="Disordered" evidence="1">
    <location>
        <begin position="76"/>
        <end position="102"/>
    </location>
</feature>
<gene>
    <name evidence="2" type="ORF">MVEN_01726900</name>
</gene>
<name>A0A8H6XKL9_9AGAR</name>
<evidence type="ECO:0000256" key="1">
    <source>
        <dbReference type="SAM" id="MobiDB-lite"/>
    </source>
</evidence>
<keyword evidence="3" id="KW-1185">Reference proteome</keyword>
<feature type="compositionally biased region" description="Basic and acidic residues" evidence="1">
    <location>
        <begin position="86"/>
        <end position="95"/>
    </location>
</feature>
<reference evidence="2" key="1">
    <citation type="submission" date="2020-05" db="EMBL/GenBank/DDBJ databases">
        <title>Mycena genomes resolve the evolution of fungal bioluminescence.</title>
        <authorList>
            <person name="Tsai I.J."/>
        </authorList>
    </citation>
    <scope>NUCLEOTIDE SEQUENCE</scope>
    <source>
        <strain evidence="2">CCC161011</strain>
    </source>
</reference>
<protein>
    <submittedName>
        <fullName evidence="2">Uncharacterized protein</fullName>
    </submittedName>
</protein>
<dbReference type="EMBL" id="JACAZI010000016">
    <property type="protein sequence ID" value="KAF7342968.1"/>
    <property type="molecule type" value="Genomic_DNA"/>
</dbReference>
<organism evidence="2 3">
    <name type="scientific">Mycena venus</name>
    <dbReference type="NCBI Taxonomy" id="2733690"/>
    <lineage>
        <taxon>Eukaryota</taxon>
        <taxon>Fungi</taxon>
        <taxon>Dikarya</taxon>
        <taxon>Basidiomycota</taxon>
        <taxon>Agaricomycotina</taxon>
        <taxon>Agaricomycetes</taxon>
        <taxon>Agaricomycetidae</taxon>
        <taxon>Agaricales</taxon>
        <taxon>Marasmiineae</taxon>
        <taxon>Mycenaceae</taxon>
        <taxon>Mycena</taxon>
    </lineage>
</organism>
<proteinExistence type="predicted"/>
<accession>A0A8H6XKL9</accession>
<dbReference type="AlphaFoldDB" id="A0A8H6XKL9"/>
<comment type="caution">
    <text evidence="2">The sequence shown here is derived from an EMBL/GenBank/DDBJ whole genome shotgun (WGS) entry which is preliminary data.</text>
</comment>
<dbReference type="Proteomes" id="UP000620124">
    <property type="component" value="Unassembled WGS sequence"/>
</dbReference>
<evidence type="ECO:0000313" key="3">
    <source>
        <dbReference type="Proteomes" id="UP000620124"/>
    </source>
</evidence>
<evidence type="ECO:0000313" key="2">
    <source>
        <dbReference type="EMBL" id="KAF7342968.1"/>
    </source>
</evidence>
<feature type="region of interest" description="Disordered" evidence="1">
    <location>
        <begin position="200"/>
        <end position="222"/>
    </location>
</feature>